<accession>A0A5A9PRZ2</accession>
<comment type="subunit">
    <text evidence="8">Interacts with some GDP-bound G alpha proteins. Does not interact with G-alpha proteins when they are in complex with subunits beta and gamma.</text>
</comment>
<keyword evidence="5 8" id="KW-0344">Guanine-nucleotide releasing factor</keyword>
<evidence type="ECO:0000256" key="5">
    <source>
        <dbReference type="ARBA" id="ARBA00022658"/>
    </source>
</evidence>
<evidence type="ECO:0000259" key="10">
    <source>
        <dbReference type="SMART" id="SM00088"/>
    </source>
</evidence>
<dbReference type="AlphaFoldDB" id="A0A5A9PRZ2"/>
<dbReference type="GO" id="GO:0005938">
    <property type="term" value="C:cell cortex"/>
    <property type="evidence" value="ECO:0007669"/>
    <property type="project" value="UniProtKB-SubCell"/>
</dbReference>
<comment type="caution">
    <text evidence="11">The sequence shown here is derived from an EMBL/GenBank/DDBJ whole genome shotgun (WGS) entry which is preliminary data.</text>
</comment>
<comment type="subcellular location">
    <subcellularLocation>
        <location evidence="1">Cytoplasm</location>
        <location evidence="1">Cell cortex</location>
    </subcellularLocation>
</comment>
<dbReference type="InterPro" id="IPR008376">
    <property type="entry name" value="Chaperone_Ric-8_A/B"/>
</dbReference>
<evidence type="ECO:0000256" key="3">
    <source>
        <dbReference type="ARBA" id="ARBA00022490"/>
    </source>
</evidence>
<evidence type="ECO:0000256" key="7">
    <source>
        <dbReference type="ARBA" id="ARBA00023186"/>
    </source>
</evidence>
<dbReference type="PRINTS" id="PR01802">
    <property type="entry name" value="SYNEMBRYN"/>
</dbReference>
<gene>
    <name evidence="11" type="ORF">E1301_Tti003846</name>
</gene>
<dbReference type="PANTHER" id="PTHR12425:SF4">
    <property type="entry name" value="SYNEMBRYN-A"/>
    <property type="match status" value="1"/>
</dbReference>
<dbReference type="GO" id="GO:0005886">
    <property type="term" value="C:plasma membrane"/>
    <property type="evidence" value="ECO:0007669"/>
    <property type="project" value="TreeGrafter"/>
</dbReference>
<dbReference type="GO" id="GO:0007186">
    <property type="term" value="P:G protein-coupled receptor signaling pathway"/>
    <property type="evidence" value="ECO:0007669"/>
    <property type="project" value="TreeGrafter"/>
</dbReference>
<dbReference type="SMART" id="SM00088">
    <property type="entry name" value="PINT"/>
    <property type="match status" value="1"/>
</dbReference>
<dbReference type="FunFam" id="1.25.10.10:FF:000447">
    <property type="entry name" value="RIC8 guanine nucleotide exchange factor A"/>
    <property type="match status" value="1"/>
</dbReference>
<dbReference type="InterPro" id="IPR000717">
    <property type="entry name" value="PCI_dom"/>
</dbReference>
<keyword evidence="3 8" id="KW-0963">Cytoplasm</keyword>
<comment type="function">
    <text evidence="8">Chaperone that specifically binds and folds nascent G alpha proteins prior to G protein heterotrimer formation. Also acts as a guanine nucleotide exchange factor (GEF) for G alpha proteins by stimulating exchange of bound GDP for free GTP.</text>
</comment>
<dbReference type="GO" id="GO:0005085">
    <property type="term" value="F:guanyl-nucleotide exchange factor activity"/>
    <property type="evidence" value="ECO:0007669"/>
    <property type="project" value="UniProtKB-UniRule"/>
</dbReference>
<dbReference type="Proteomes" id="UP000324632">
    <property type="component" value="Chromosome 2"/>
</dbReference>
<keyword evidence="4" id="KW-0396">Initiation factor</keyword>
<name>A0A5A9PRZ2_9TELE</name>
<protein>
    <recommendedName>
        <fullName evidence="8">Synembryn</fullName>
    </recommendedName>
    <alternativeName>
        <fullName evidence="8">Protein Ric-8</fullName>
    </alternativeName>
</protein>
<keyword evidence="6" id="KW-0648">Protein biosynthesis</keyword>
<evidence type="ECO:0000256" key="6">
    <source>
        <dbReference type="ARBA" id="ARBA00022917"/>
    </source>
</evidence>
<sequence length="805" mass="91420">MDLNAIIEKMETGDQDAALTALQMYNKERLGDLVLGFLERDLQPSCQLACLETIRILSRDKKSLAPFVTRQAMQVLIRHAGLGQGEGVTPENPDLEVIVEALKCLCNIVFNSEAAQEAGAELQLIMGLAKRLKQCREPQWNHDVRFFDLRLMFLITALRVDVRAQLARELRGVGLLSEALDATLNLCWPDMYEVARAGVDGSLELPPLGRQETERVMEILKILFNVTFDCNRRDVDEEEAATYRHLGAILRHCLMSTSEGEERTEEMHSHTVNLLGNLPLPCLDVLLMPKVQQGSIEYMGVNMDAVKVLLQFMEKRLDRENKLKETLLPSLNLLTESARIHRETRKVLRMKVLPPLRDVKNRPEVGNAMRNKLVRLMTHIDTDVKHCAAEFLFVLCKESVSRFIKYTGYGNAAGLLAARGLMRGGRDPGHYSEDEDSDTEEYREAKPNINPVTGRVEEEQPNPMDGMTEEQKEFEAMKLVDMFDKLSRLWHQLTLKLTVFVQDPYFAKGDGLIQLYENFLSDFEHRINPLSLVEIILHVARQMSEPTTAITFLEKTKEKVKSSDEAVSLCKTSIGTLKLDINDLPATKKLIEEVEEMLNNLPGVTSVHGRFYDLSSKYYRIIGNHALYYKDALRYLGCVEAKDLPEAEQQERAFTLGLAGLLGEGVYNFGELLMHPVLESLRKTDKQWLIDTLYAFNAGNVERFQALKSAWGQQPDLAAQEPKLMQKIQLLCVMEVELLVMKALSVGLIKGSIDEVDKKVHMTWVQPRVLDLQQIKGMKDRLDFWCGDVKNMAMLVEQQAQDILT</sequence>
<dbReference type="SUPFAM" id="SSF48371">
    <property type="entry name" value="ARM repeat"/>
    <property type="match status" value="1"/>
</dbReference>
<keyword evidence="12" id="KW-1185">Reference proteome</keyword>
<dbReference type="GO" id="GO:0001965">
    <property type="term" value="F:G-protein alpha-subunit binding"/>
    <property type="evidence" value="ECO:0007669"/>
    <property type="project" value="UniProtKB-UniRule"/>
</dbReference>
<proteinExistence type="inferred from homology"/>
<keyword evidence="7" id="KW-0143">Chaperone</keyword>
<feature type="region of interest" description="Disordered" evidence="9">
    <location>
        <begin position="427"/>
        <end position="466"/>
    </location>
</feature>
<dbReference type="InterPro" id="IPR019318">
    <property type="entry name" value="Gua_nucleotide_exch_fac_Ric8"/>
</dbReference>
<feature type="domain" description="PCI" evidence="10">
    <location>
        <begin position="692"/>
        <end position="785"/>
    </location>
</feature>
<dbReference type="InterPro" id="IPR016024">
    <property type="entry name" value="ARM-type_fold"/>
</dbReference>
<evidence type="ECO:0000256" key="9">
    <source>
        <dbReference type="SAM" id="MobiDB-lite"/>
    </source>
</evidence>
<evidence type="ECO:0000313" key="12">
    <source>
        <dbReference type="Proteomes" id="UP000324632"/>
    </source>
</evidence>
<evidence type="ECO:0000313" key="11">
    <source>
        <dbReference type="EMBL" id="KAA0724578.1"/>
    </source>
</evidence>
<evidence type="ECO:0000256" key="1">
    <source>
        <dbReference type="ARBA" id="ARBA00004544"/>
    </source>
</evidence>
<reference evidence="11 12" key="1">
    <citation type="journal article" date="2019" name="Mol. Ecol. Resour.">
        <title>Chromosome-level genome assembly of Triplophysa tibetana, a fish adapted to the harsh high-altitude environment of the Tibetan Plateau.</title>
        <authorList>
            <person name="Yang X."/>
            <person name="Liu H."/>
            <person name="Ma Z."/>
            <person name="Zou Y."/>
            <person name="Zou M."/>
            <person name="Mao Y."/>
            <person name="Li X."/>
            <person name="Wang H."/>
            <person name="Chen T."/>
            <person name="Wang W."/>
            <person name="Yang R."/>
        </authorList>
    </citation>
    <scope>NUCLEOTIDE SEQUENCE [LARGE SCALE GENOMIC DNA]</scope>
    <source>
        <strain evidence="11">TTIB1903HZAU</strain>
        <tissue evidence="11">Muscle</tissue>
    </source>
</reference>
<dbReference type="EMBL" id="SOYY01000002">
    <property type="protein sequence ID" value="KAA0724578.1"/>
    <property type="molecule type" value="Genomic_DNA"/>
</dbReference>
<dbReference type="PANTHER" id="PTHR12425">
    <property type="entry name" value="SYNEMBRYN"/>
    <property type="match status" value="1"/>
</dbReference>
<dbReference type="Pfam" id="PF10165">
    <property type="entry name" value="Ric8"/>
    <property type="match status" value="1"/>
</dbReference>
<comment type="similarity">
    <text evidence="2 8">Belongs to the synembryn family.</text>
</comment>
<evidence type="ECO:0000256" key="4">
    <source>
        <dbReference type="ARBA" id="ARBA00022540"/>
    </source>
</evidence>
<organism evidence="11 12">
    <name type="scientific">Triplophysa tibetana</name>
    <dbReference type="NCBI Taxonomy" id="1572043"/>
    <lineage>
        <taxon>Eukaryota</taxon>
        <taxon>Metazoa</taxon>
        <taxon>Chordata</taxon>
        <taxon>Craniata</taxon>
        <taxon>Vertebrata</taxon>
        <taxon>Euteleostomi</taxon>
        <taxon>Actinopterygii</taxon>
        <taxon>Neopterygii</taxon>
        <taxon>Teleostei</taxon>
        <taxon>Ostariophysi</taxon>
        <taxon>Cypriniformes</taxon>
        <taxon>Nemacheilidae</taxon>
        <taxon>Triplophysa</taxon>
    </lineage>
</organism>
<evidence type="ECO:0000256" key="2">
    <source>
        <dbReference type="ARBA" id="ARBA00009049"/>
    </source>
</evidence>
<evidence type="ECO:0000256" key="8">
    <source>
        <dbReference type="RuleBase" id="RU369048"/>
    </source>
</evidence>
<dbReference type="Gene3D" id="1.25.10.10">
    <property type="entry name" value="Leucine-rich Repeat Variant"/>
    <property type="match status" value="1"/>
</dbReference>
<dbReference type="InterPro" id="IPR011989">
    <property type="entry name" value="ARM-like"/>
</dbReference>
<dbReference type="GO" id="GO:0003743">
    <property type="term" value="F:translation initiation factor activity"/>
    <property type="evidence" value="ECO:0007669"/>
    <property type="project" value="UniProtKB-KW"/>
</dbReference>